<accession>A0ABY3SPS5</accession>
<dbReference type="EMBL" id="CP090978">
    <property type="protein sequence ID" value="UJF35837.1"/>
    <property type="molecule type" value="Genomic_DNA"/>
</dbReference>
<feature type="domain" description="Calcineurin-like phosphoesterase" evidence="1">
    <location>
        <begin position="3"/>
        <end position="240"/>
    </location>
</feature>
<protein>
    <submittedName>
        <fullName evidence="2">Metallophosphoesterase</fullName>
    </submittedName>
</protein>
<organism evidence="2 3">
    <name type="scientific">Paenibacillus hexagrammi</name>
    <dbReference type="NCBI Taxonomy" id="2908839"/>
    <lineage>
        <taxon>Bacteria</taxon>
        <taxon>Bacillati</taxon>
        <taxon>Bacillota</taxon>
        <taxon>Bacilli</taxon>
        <taxon>Bacillales</taxon>
        <taxon>Paenibacillaceae</taxon>
        <taxon>Paenibacillus</taxon>
    </lineage>
</organism>
<dbReference type="PANTHER" id="PTHR37844:SF2">
    <property type="entry name" value="SER_THR PROTEIN PHOSPHATASE SUPERFAMILY (AFU_ORTHOLOGUE AFUA_1G14840)"/>
    <property type="match status" value="1"/>
</dbReference>
<dbReference type="Pfam" id="PF00149">
    <property type="entry name" value="Metallophos"/>
    <property type="match status" value="1"/>
</dbReference>
<dbReference type="InterPro" id="IPR029052">
    <property type="entry name" value="Metallo-depent_PP-like"/>
</dbReference>
<dbReference type="RefSeq" id="WP_235122394.1">
    <property type="nucleotide sequence ID" value="NZ_CP090978.1"/>
</dbReference>
<evidence type="ECO:0000259" key="1">
    <source>
        <dbReference type="Pfam" id="PF00149"/>
    </source>
</evidence>
<sequence>MRRFDLISDIHLDFWVKDAHSLWSLNKKIRRFAAQLLPENGSRTLLIAGDLGHSNQQNYMLLKFLKEHYQHIVLVWGNHDYYLSRRRIEDPGGFDSIDRIHEMRQLASQLPGVYCLEGTAVTLDGITYGGCGMWYDLQYGVQVLKSDMNHIFTTWRTVSNDYALIRGKPRYTMDMFKSEQAKLERILTESDVLLTHVSPDWSRVPEGKQLQVSTSFYYFDGAPYFQRIAGKVWCFGHIHHRMDYTMHQCRFINGSLGYPKDNPAGPKRIVSIDI</sequence>
<proteinExistence type="predicted"/>
<gene>
    <name evidence="2" type="ORF">L0M14_12600</name>
</gene>
<dbReference type="Proteomes" id="UP001649230">
    <property type="component" value="Chromosome"/>
</dbReference>
<reference evidence="2 3" key="1">
    <citation type="journal article" date="2024" name="Int. J. Syst. Evol. Microbiol.">
        <title>Paenibacillus hexagrammi sp. nov., a novel bacterium isolated from the gut content of Hexagrammos agrammus.</title>
        <authorList>
            <person name="Jung H.K."/>
            <person name="Kim D.G."/>
            <person name="Zin H."/>
            <person name="Park J."/>
            <person name="Jung H."/>
            <person name="Kim Y.O."/>
            <person name="Kong H.J."/>
            <person name="Kim J.W."/>
            <person name="Kim Y.S."/>
        </authorList>
    </citation>
    <scope>NUCLEOTIDE SEQUENCE [LARGE SCALE GENOMIC DNA]</scope>
    <source>
        <strain evidence="2 3">YPD9-1</strain>
    </source>
</reference>
<dbReference type="SUPFAM" id="SSF56300">
    <property type="entry name" value="Metallo-dependent phosphatases"/>
    <property type="match status" value="1"/>
</dbReference>
<dbReference type="InterPro" id="IPR004843">
    <property type="entry name" value="Calcineurin-like_PHP"/>
</dbReference>
<keyword evidence="3" id="KW-1185">Reference proteome</keyword>
<dbReference type="Gene3D" id="3.60.21.10">
    <property type="match status" value="1"/>
</dbReference>
<evidence type="ECO:0000313" key="3">
    <source>
        <dbReference type="Proteomes" id="UP001649230"/>
    </source>
</evidence>
<dbReference type="PANTHER" id="PTHR37844">
    <property type="entry name" value="SER/THR PROTEIN PHOSPHATASE SUPERFAMILY (AFU_ORTHOLOGUE AFUA_1G14840)"/>
    <property type="match status" value="1"/>
</dbReference>
<evidence type="ECO:0000313" key="2">
    <source>
        <dbReference type="EMBL" id="UJF35837.1"/>
    </source>
</evidence>
<name>A0ABY3SPS5_9BACL</name>